<feature type="region of interest" description="Disordered" evidence="1">
    <location>
        <begin position="215"/>
        <end position="239"/>
    </location>
</feature>
<feature type="compositionally biased region" description="Basic and acidic residues" evidence="1">
    <location>
        <begin position="126"/>
        <end position="135"/>
    </location>
</feature>
<reference evidence="2 3" key="1">
    <citation type="journal article" date="2018" name="Mol. Ecol.">
        <title>The obligate alkalophilic soda-lake fungus Sodiomyces alkalinus has shifted to a protein diet.</title>
        <authorList>
            <person name="Grum-Grzhimaylo A.A."/>
            <person name="Falkoski D.L."/>
            <person name="van den Heuvel J."/>
            <person name="Valero-Jimenez C.A."/>
            <person name="Min B."/>
            <person name="Choi I.G."/>
            <person name="Lipzen A."/>
            <person name="Daum C.G."/>
            <person name="Aanen D.K."/>
            <person name="Tsang A."/>
            <person name="Henrissat B."/>
            <person name="Bilanenko E.N."/>
            <person name="de Vries R.P."/>
            <person name="van Kan J.A.L."/>
            <person name="Grigoriev I.V."/>
            <person name="Debets A.J.M."/>
        </authorList>
    </citation>
    <scope>NUCLEOTIDE SEQUENCE [LARGE SCALE GENOMIC DNA]</scope>
    <source>
        <strain evidence="2 3">F11</strain>
    </source>
</reference>
<gene>
    <name evidence="2" type="ORF">SODALDRAFT_379443</name>
</gene>
<evidence type="ECO:0000313" key="2">
    <source>
        <dbReference type="EMBL" id="ROT38249.1"/>
    </source>
</evidence>
<keyword evidence="3" id="KW-1185">Reference proteome</keyword>
<evidence type="ECO:0000256" key="1">
    <source>
        <dbReference type="SAM" id="MobiDB-lite"/>
    </source>
</evidence>
<dbReference type="RefSeq" id="XP_028466055.1">
    <property type="nucleotide sequence ID" value="XM_028615041.1"/>
</dbReference>
<organism evidence="2 3">
    <name type="scientific">Sodiomyces alkalinus (strain CBS 110278 / VKM F-3762 / F11)</name>
    <name type="common">Alkaliphilic filamentous fungus</name>
    <dbReference type="NCBI Taxonomy" id="1314773"/>
    <lineage>
        <taxon>Eukaryota</taxon>
        <taxon>Fungi</taxon>
        <taxon>Dikarya</taxon>
        <taxon>Ascomycota</taxon>
        <taxon>Pezizomycotina</taxon>
        <taxon>Sordariomycetes</taxon>
        <taxon>Hypocreomycetidae</taxon>
        <taxon>Glomerellales</taxon>
        <taxon>Plectosphaerellaceae</taxon>
        <taxon>Sodiomyces</taxon>
    </lineage>
</organism>
<protein>
    <submittedName>
        <fullName evidence="2">Uncharacterized protein</fullName>
    </submittedName>
</protein>
<evidence type="ECO:0000313" key="3">
    <source>
        <dbReference type="Proteomes" id="UP000272025"/>
    </source>
</evidence>
<name>A0A3N2PUR7_SODAK</name>
<dbReference type="Proteomes" id="UP000272025">
    <property type="component" value="Unassembled WGS sequence"/>
</dbReference>
<dbReference type="GeneID" id="39583518"/>
<accession>A0A3N2PUR7</accession>
<dbReference type="EMBL" id="ML119056">
    <property type="protein sequence ID" value="ROT38249.1"/>
    <property type="molecule type" value="Genomic_DNA"/>
</dbReference>
<dbReference type="AlphaFoldDB" id="A0A3N2PUR7"/>
<sequence length="288" mass="32035">MAPPWAFRLAGEARPGQCAVKLRRKQGTGEMQTLAQRTIVCMLTHNQKSQGWSPSRKEKEHLLGPSICSLASYVDVMNASKYRSTNHFAYRASNSFYSEGRDHDALDGKRTSQLLKKYARGFKGMADKPRGDHEFQPPIIKSPNPTLRHNQFPTSLILTDEEAFNNGAARPAMFSCHASPAGPPIVLLSSLVTARIRMLIGSPRLQCSLHMGSPGHDDGGIHETPSMRRSWPSCGDDRPPPRHATFLFIQSLRDSDPLSKWEHGQIGDEFSRANGLQSLKRVNGVYVF</sequence>
<feature type="region of interest" description="Disordered" evidence="1">
    <location>
        <begin position="126"/>
        <end position="146"/>
    </location>
</feature>
<proteinExistence type="predicted"/>